<keyword evidence="2" id="KW-1185">Reference proteome</keyword>
<sequence>MGKYNHICELTGSENYPQWRRQITLALKGEGLWQHCSKGTDISDYEEYAIAKPTISNISHPTPDEIKEIREWIKDDAKAKKIICRKISSVVLSLLDEKKSASEQWEILAGHYARVDISSQFELRAQISAEHLKDASDATRYLGAFQNARRRFIEMGATFTDDEAVFMFLEGLPKTVEWKLFKRLTMQTLSFQAVAVSPVTTATTISLYPPIPRPSVFDQVAKLFTDEANSLVSSAKLAGPGSEYVNAAISQAPSGNKTVVTNPTTGIRIHKFNTKGEKEP</sequence>
<organism evidence="1 2">
    <name type="scientific">Paxillus involutus ATCC 200175</name>
    <dbReference type="NCBI Taxonomy" id="664439"/>
    <lineage>
        <taxon>Eukaryota</taxon>
        <taxon>Fungi</taxon>
        <taxon>Dikarya</taxon>
        <taxon>Basidiomycota</taxon>
        <taxon>Agaricomycotina</taxon>
        <taxon>Agaricomycetes</taxon>
        <taxon>Agaricomycetidae</taxon>
        <taxon>Boletales</taxon>
        <taxon>Paxilineae</taxon>
        <taxon>Paxillaceae</taxon>
        <taxon>Paxillus</taxon>
    </lineage>
</organism>
<dbReference type="EMBL" id="KN821061">
    <property type="protein sequence ID" value="KIJ05324.1"/>
    <property type="molecule type" value="Genomic_DNA"/>
</dbReference>
<proteinExistence type="predicted"/>
<accession>A0A0C9SM03</accession>
<reference evidence="1 2" key="1">
    <citation type="submission" date="2014-06" db="EMBL/GenBank/DDBJ databases">
        <authorList>
            <consortium name="DOE Joint Genome Institute"/>
            <person name="Kuo A."/>
            <person name="Kohler A."/>
            <person name="Nagy L.G."/>
            <person name="Floudas D."/>
            <person name="Copeland A."/>
            <person name="Barry K.W."/>
            <person name="Cichocki N."/>
            <person name="Veneault-Fourrey C."/>
            <person name="LaButti K."/>
            <person name="Lindquist E.A."/>
            <person name="Lipzen A."/>
            <person name="Lundell T."/>
            <person name="Morin E."/>
            <person name="Murat C."/>
            <person name="Sun H."/>
            <person name="Tunlid A."/>
            <person name="Henrissat B."/>
            <person name="Grigoriev I.V."/>
            <person name="Hibbett D.S."/>
            <person name="Martin F."/>
            <person name="Nordberg H.P."/>
            <person name="Cantor M.N."/>
            <person name="Hua S.X."/>
        </authorList>
    </citation>
    <scope>NUCLEOTIDE SEQUENCE [LARGE SCALE GENOMIC DNA]</scope>
    <source>
        <strain evidence="1 2">ATCC 200175</strain>
    </source>
</reference>
<evidence type="ECO:0008006" key="3">
    <source>
        <dbReference type="Google" id="ProtNLM"/>
    </source>
</evidence>
<reference evidence="2" key="2">
    <citation type="submission" date="2015-01" db="EMBL/GenBank/DDBJ databases">
        <title>Evolutionary Origins and Diversification of the Mycorrhizal Mutualists.</title>
        <authorList>
            <consortium name="DOE Joint Genome Institute"/>
            <consortium name="Mycorrhizal Genomics Consortium"/>
            <person name="Kohler A."/>
            <person name="Kuo A."/>
            <person name="Nagy L.G."/>
            <person name="Floudas D."/>
            <person name="Copeland A."/>
            <person name="Barry K.W."/>
            <person name="Cichocki N."/>
            <person name="Veneault-Fourrey C."/>
            <person name="LaButti K."/>
            <person name="Lindquist E.A."/>
            <person name="Lipzen A."/>
            <person name="Lundell T."/>
            <person name="Morin E."/>
            <person name="Murat C."/>
            <person name="Riley R."/>
            <person name="Ohm R."/>
            <person name="Sun H."/>
            <person name="Tunlid A."/>
            <person name="Henrissat B."/>
            <person name="Grigoriev I.V."/>
            <person name="Hibbett D.S."/>
            <person name="Martin F."/>
        </authorList>
    </citation>
    <scope>NUCLEOTIDE SEQUENCE [LARGE SCALE GENOMIC DNA]</scope>
    <source>
        <strain evidence="2">ATCC 200175</strain>
    </source>
</reference>
<dbReference type="AlphaFoldDB" id="A0A0C9SM03"/>
<dbReference type="OrthoDB" id="2688366at2759"/>
<dbReference type="Pfam" id="PF14223">
    <property type="entry name" value="Retrotran_gag_2"/>
    <property type="match status" value="1"/>
</dbReference>
<evidence type="ECO:0000313" key="2">
    <source>
        <dbReference type="Proteomes" id="UP000053647"/>
    </source>
</evidence>
<protein>
    <recommendedName>
        <fullName evidence="3">Retrotransposon Copia-like N-terminal domain-containing protein</fullName>
    </recommendedName>
</protein>
<dbReference type="Proteomes" id="UP000053647">
    <property type="component" value="Unassembled WGS sequence"/>
</dbReference>
<name>A0A0C9SM03_PAXIN</name>
<gene>
    <name evidence="1" type="ORF">PAXINDRAFT_21400</name>
</gene>
<evidence type="ECO:0000313" key="1">
    <source>
        <dbReference type="EMBL" id="KIJ05324.1"/>
    </source>
</evidence>
<dbReference type="HOGENOM" id="CLU_048314_1_0_1"/>